<accession>A0A1T4WBX8</accession>
<proteinExistence type="predicted"/>
<dbReference type="EMBL" id="FUYA01000006">
    <property type="protein sequence ID" value="SKA74435.1"/>
    <property type="molecule type" value="Genomic_DNA"/>
</dbReference>
<keyword evidence="2" id="KW-1185">Reference proteome</keyword>
<dbReference type="Proteomes" id="UP000189733">
    <property type="component" value="Unassembled WGS sequence"/>
</dbReference>
<dbReference type="RefSeq" id="WP_200803650.1">
    <property type="nucleotide sequence ID" value="NZ_FUYA01000006.1"/>
</dbReference>
<reference evidence="1 2" key="1">
    <citation type="submission" date="2017-02" db="EMBL/GenBank/DDBJ databases">
        <authorList>
            <person name="Peterson S.W."/>
        </authorList>
    </citation>
    <scope>NUCLEOTIDE SEQUENCE [LARGE SCALE GENOMIC DNA]</scope>
    <source>
        <strain evidence="1 2">DSM 18034</strain>
    </source>
</reference>
<protein>
    <recommendedName>
        <fullName evidence="3">Zinc finger Ogr/Delta-type domain-containing protein</fullName>
    </recommendedName>
</protein>
<evidence type="ECO:0008006" key="3">
    <source>
        <dbReference type="Google" id="ProtNLM"/>
    </source>
</evidence>
<dbReference type="AlphaFoldDB" id="A0A1T4WBX8"/>
<evidence type="ECO:0000313" key="2">
    <source>
        <dbReference type="Proteomes" id="UP000189733"/>
    </source>
</evidence>
<dbReference type="STRING" id="1121442.SAMN02745702_01941"/>
<sequence>MEIEKDRKCPHCGSTLQPMEGPPETGWGIILVCDNNQCPYFLGSNDTVHEFNPESAIGFRYAENPDNGYQDFCLAAYCGESFIDACKEGSDKK</sequence>
<name>A0A1T4WBX8_9BACT</name>
<organism evidence="1 2">
    <name type="scientific">Desulfobaculum bizertense DSM 18034</name>
    <dbReference type="NCBI Taxonomy" id="1121442"/>
    <lineage>
        <taxon>Bacteria</taxon>
        <taxon>Pseudomonadati</taxon>
        <taxon>Thermodesulfobacteriota</taxon>
        <taxon>Desulfovibrionia</taxon>
        <taxon>Desulfovibrionales</taxon>
        <taxon>Desulfovibrionaceae</taxon>
        <taxon>Desulfobaculum</taxon>
    </lineage>
</organism>
<gene>
    <name evidence="1" type="ORF">SAMN02745702_01941</name>
</gene>
<evidence type="ECO:0000313" key="1">
    <source>
        <dbReference type="EMBL" id="SKA74435.1"/>
    </source>
</evidence>